<accession>A0A7J0G4H1</accession>
<evidence type="ECO:0000313" key="4">
    <source>
        <dbReference type="Proteomes" id="UP000585474"/>
    </source>
</evidence>
<feature type="region of interest" description="Disordered" evidence="1">
    <location>
        <begin position="120"/>
        <end position="149"/>
    </location>
</feature>
<comment type="caution">
    <text evidence="3">The sequence shown here is derived from an EMBL/GenBank/DDBJ whole genome shotgun (WGS) entry which is preliminary data.</text>
</comment>
<keyword evidence="2" id="KW-0732">Signal</keyword>
<feature type="compositionally biased region" description="Low complexity" evidence="1">
    <location>
        <begin position="35"/>
        <end position="71"/>
    </location>
</feature>
<sequence>MPFVAMISSICLAAGAPLIDDPLIQPPIGPITMTSVKKSSSMSRPPIVPPSASINIPPSSEIPTNIPSSSTAPPPKKKKSWKVRIEGYIKKLLCRQSDFERKLTHKIDYCVQAVEQYTSMPYIPPESNTEGTEEEENEDNEEEEDDDSE</sequence>
<feature type="region of interest" description="Disordered" evidence="1">
    <location>
        <begin position="35"/>
        <end position="81"/>
    </location>
</feature>
<reference evidence="3 4" key="1">
    <citation type="submission" date="2019-07" db="EMBL/GenBank/DDBJ databases">
        <title>De Novo Assembly of kiwifruit Actinidia rufa.</title>
        <authorList>
            <person name="Sugita-Konishi S."/>
            <person name="Sato K."/>
            <person name="Mori E."/>
            <person name="Abe Y."/>
            <person name="Kisaki G."/>
            <person name="Hamano K."/>
            <person name="Suezawa K."/>
            <person name="Otani M."/>
            <person name="Fukuda T."/>
            <person name="Manabe T."/>
            <person name="Gomi K."/>
            <person name="Tabuchi M."/>
            <person name="Akimitsu K."/>
            <person name="Kataoka I."/>
        </authorList>
    </citation>
    <scope>NUCLEOTIDE SEQUENCE [LARGE SCALE GENOMIC DNA]</scope>
    <source>
        <strain evidence="4">cv. Fuchu</strain>
    </source>
</reference>
<evidence type="ECO:0000313" key="3">
    <source>
        <dbReference type="EMBL" id="GFZ05632.1"/>
    </source>
</evidence>
<gene>
    <name evidence="3" type="ORF">Acr_17g0012040</name>
</gene>
<evidence type="ECO:0000256" key="2">
    <source>
        <dbReference type="SAM" id="SignalP"/>
    </source>
</evidence>
<dbReference type="EMBL" id="BJWL01000017">
    <property type="protein sequence ID" value="GFZ05632.1"/>
    <property type="molecule type" value="Genomic_DNA"/>
</dbReference>
<feature type="chain" id="PRO_5029731540" evidence="2">
    <location>
        <begin position="16"/>
        <end position="149"/>
    </location>
</feature>
<protein>
    <submittedName>
        <fullName evidence="3">Uncharacterized protein</fullName>
    </submittedName>
</protein>
<evidence type="ECO:0000256" key="1">
    <source>
        <dbReference type="SAM" id="MobiDB-lite"/>
    </source>
</evidence>
<proteinExistence type="predicted"/>
<dbReference type="Proteomes" id="UP000585474">
    <property type="component" value="Unassembled WGS sequence"/>
</dbReference>
<name>A0A7J0G4H1_9ERIC</name>
<keyword evidence="4" id="KW-1185">Reference proteome</keyword>
<dbReference type="AlphaFoldDB" id="A0A7J0G4H1"/>
<organism evidence="3 4">
    <name type="scientific">Actinidia rufa</name>
    <dbReference type="NCBI Taxonomy" id="165716"/>
    <lineage>
        <taxon>Eukaryota</taxon>
        <taxon>Viridiplantae</taxon>
        <taxon>Streptophyta</taxon>
        <taxon>Embryophyta</taxon>
        <taxon>Tracheophyta</taxon>
        <taxon>Spermatophyta</taxon>
        <taxon>Magnoliopsida</taxon>
        <taxon>eudicotyledons</taxon>
        <taxon>Gunneridae</taxon>
        <taxon>Pentapetalae</taxon>
        <taxon>asterids</taxon>
        <taxon>Ericales</taxon>
        <taxon>Actinidiaceae</taxon>
        <taxon>Actinidia</taxon>
    </lineage>
</organism>
<feature type="signal peptide" evidence="2">
    <location>
        <begin position="1"/>
        <end position="15"/>
    </location>
</feature>
<feature type="compositionally biased region" description="Acidic residues" evidence="1">
    <location>
        <begin position="131"/>
        <end position="149"/>
    </location>
</feature>